<gene>
    <name evidence="1" type="ORF">Xinn_00286</name>
    <name evidence="2" type="ORF">XIS1_1210010</name>
</gene>
<name>A0A1N6MS03_9GAMM</name>
<accession>A0A1N6MS03</accession>
<dbReference type="OrthoDB" id="8596093at2"/>
<reference evidence="1 4" key="3">
    <citation type="journal article" date="2017" name="Nat. Microbiol.">
        <title>Natural product diversity associated with the nematode symbionts Photorhabdus and Xenorhabdus.</title>
        <authorList>
            <person name="Tobias N.J."/>
            <person name="Wolff H."/>
            <person name="Djahanschiri B."/>
            <person name="Grundmann F."/>
            <person name="Kronenwerth M."/>
            <person name="Shi Y.M."/>
            <person name="Simonyi S."/>
            <person name="Grun P."/>
            <person name="Shapiro-Ilan D."/>
            <person name="Pidot S.J."/>
            <person name="Stinear T.P."/>
            <person name="Ebersberger I."/>
            <person name="Bode H.B."/>
        </authorList>
    </citation>
    <scope>NUCLEOTIDE SEQUENCE [LARGE SCALE GENOMIC DNA]</scope>
    <source>
        <strain evidence="1 4">DSM 16336</strain>
    </source>
</reference>
<dbReference type="PANTHER" id="PTHR34413:SF2">
    <property type="entry name" value="PROPHAGE TAIL FIBER ASSEMBLY PROTEIN HOMOLOG TFAE-RELATED"/>
    <property type="match status" value="1"/>
</dbReference>
<evidence type="ECO:0000313" key="3">
    <source>
        <dbReference type="Proteomes" id="UP000196435"/>
    </source>
</evidence>
<evidence type="ECO:0000313" key="2">
    <source>
        <dbReference type="EMBL" id="SIP71600.1"/>
    </source>
</evidence>
<protein>
    <submittedName>
        <fullName evidence="1">Tail assembly chaperone</fullName>
    </submittedName>
</protein>
<proteinExistence type="predicted"/>
<dbReference type="EMBL" id="NIBU01000002">
    <property type="protein sequence ID" value="PHM38589.1"/>
    <property type="molecule type" value="Genomic_DNA"/>
</dbReference>
<sequence>MRNDKNFTIYVPDEKPYGEVMYLMSEAGEDWYQLQDNYQERTVKLEYEPDGTIIRHSTDVSRLVPVGRSIAEVTSLPDGFEHGEWVFDGQSVRKKVKSHAQHMTDAEAKKQFLTAKATTAIAPLQDALDLDMATKAEKAALLAWKKYRVLLNRVDCTMAPDIDWPAPPK</sequence>
<keyword evidence="4" id="KW-1185">Reference proteome</keyword>
<dbReference type="AlphaFoldDB" id="A0A1N6MS03"/>
<dbReference type="InterPro" id="IPR051220">
    <property type="entry name" value="TFA_Chaperone"/>
</dbReference>
<evidence type="ECO:0000313" key="1">
    <source>
        <dbReference type="EMBL" id="PHM38589.1"/>
    </source>
</evidence>
<dbReference type="RefSeq" id="WP_086954949.1">
    <property type="nucleotide sequence ID" value="NZ_CAWNQC010000112.1"/>
</dbReference>
<dbReference type="InterPro" id="IPR003458">
    <property type="entry name" value="Phage_T4_Gp38_tail_assem"/>
</dbReference>
<evidence type="ECO:0000313" key="4">
    <source>
        <dbReference type="Proteomes" id="UP000224871"/>
    </source>
</evidence>
<dbReference type="Proteomes" id="UP000224871">
    <property type="component" value="Unassembled WGS sequence"/>
</dbReference>
<organism evidence="2 3">
    <name type="scientific">Xenorhabdus innexi</name>
    <dbReference type="NCBI Taxonomy" id="290109"/>
    <lineage>
        <taxon>Bacteria</taxon>
        <taxon>Pseudomonadati</taxon>
        <taxon>Pseudomonadota</taxon>
        <taxon>Gammaproteobacteria</taxon>
        <taxon>Enterobacterales</taxon>
        <taxon>Morganellaceae</taxon>
        <taxon>Xenorhabdus</taxon>
    </lineage>
</organism>
<dbReference type="Pfam" id="PF02413">
    <property type="entry name" value="Caudo_TAP"/>
    <property type="match status" value="1"/>
</dbReference>
<reference evidence="2" key="2">
    <citation type="submission" date="2016-12" db="EMBL/GenBank/DDBJ databases">
        <authorList>
            <person name="Song W.-J."/>
            <person name="Kurnit D.M."/>
        </authorList>
    </citation>
    <scope>NUCLEOTIDE SEQUENCE [LARGE SCALE GENOMIC DNA]</scope>
    <source>
        <strain evidence="2">HGB1681</strain>
    </source>
</reference>
<dbReference type="PANTHER" id="PTHR34413">
    <property type="entry name" value="PROPHAGE TAIL FIBER ASSEMBLY PROTEIN HOMOLOG TFAE-RELATED-RELATED"/>
    <property type="match status" value="1"/>
</dbReference>
<dbReference type="EMBL" id="FTLG01000026">
    <property type="protein sequence ID" value="SIP71600.1"/>
    <property type="molecule type" value="Genomic_DNA"/>
</dbReference>
<dbReference type="Proteomes" id="UP000196435">
    <property type="component" value="Unassembled WGS sequence"/>
</dbReference>
<reference evidence="3" key="1">
    <citation type="submission" date="2016-12" db="EMBL/GenBank/DDBJ databases">
        <authorList>
            <person name="Gaudriault S."/>
        </authorList>
    </citation>
    <scope>NUCLEOTIDE SEQUENCE [LARGE SCALE GENOMIC DNA]</scope>
    <source>
        <strain evidence="3">HGB1681 (deposited as PTA-6826 in the American Type Culture Collection)</strain>
    </source>
</reference>